<evidence type="ECO:0000313" key="3">
    <source>
        <dbReference type="EMBL" id="KAK2598259.1"/>
    </source>
</evidence>
<dbReference type="AlphaFoldDB" id="A0AAD9VXF9"/>
<dbReference type="InterPro" id="IPR052895">
    <property type="entry name" value="HetReg/Transcr_Mod"/>
</dbReference>
<reference evidence="3" key="1">
    <citation type="submission" date="2023-06" db="EMBL/GenBank/DDBJ databases">
        <authorList>
            <person name="Noh H."/>
        </authorList>
    </citation>
    <scope>NUCLEOTIDE SEQUENCE</scope>
    <source>
        <strain evidence="3">DUCC20226</strain>
    </source>
</reference>
<feature type="compositionally biased region" description="Basic and acidic residues" evidence="1">
    <location>
        <begin position="12"/>
        <end position="21"/>
    </location>
</feature>
<accession>A0AAD9VXF9</accession>
<dbReference type="EMBL" id="JAUJFL010000008">
    <property type="protein sequence ID" value="KAK2598259.1"/>
    <property type="molecule type" value="Genomic_DNA"/>
</dbReference>
<protein>
    <recommendedName>
        <fullName evidence="2">Heterokaryon incompatibility domain-containing protein</fullName>
    </recommendedName>
</protein>
<evidence type="ECO:0000313" key="4">
    <source>
        <dbReference type="Proteomes" id="UP001265746"/>
    </source>
</evidence>
<feature type="region of interest" description="Disordered" evidence="1">
    <location>
        <begin position="1"/>
        <end position="21"/>
    </location>
</feature>
<proteinExistence type="predicted"/>
<dbReference type="PANTHER" id="PTHR24148:SF73">
    <property type="entry name" value="HET DOMAIN PROTEIN (AFU_ORTHOLOGUE AFUA_8G01020)"/>
    <property type="match status" value="1"/>
</dbReference>
<dbReference type="Pfam" id="PF06985">
    <property type="entry name" value="HET"/>
    <property type="match status" value="1"/>
</dbReference>
<gene>
    <name evidence="3" type="ORF">N8I77_011683</name>
</gene>
<dbReference type="InterPro" id="IPR010730">
    <property type="entry name" value="HET"/>
</dbReference>
<dbReference type="Proteomes" id="UP001265746">
    <property type="component" value="Unassembled WGS sequence"/>
</dbReference>
<name>A0AAD9VXF9_PHOAM</name>
<dbReference type="PANTHER" id="PTHR24148">
    <property type="entry name" value="ANKYRIN REPEAT DOMAIN-CONTAINING PROTEIN 39 HOMOLOG-RELATED"/>
    <property type="match status" value="1"/>
</dbReference>
<evidence type="ECO:0000259" key="2">
    <source>
        <dbReference type="Pfam" id="PF06985"/>
    </source>
</evidence>
<organism evidence="3 4">
    <name type="scientific">Phomopsis amygdali</name>
    <name type="common">Fusicoccum amygdali</name>
    <dbReference type="NCBI Taxonomy" id="1214568"/>
    <lineage>
        <taxon>Eukaryota</taxon>
        <taxon>Fungi</taxon>
        <taxon>Dikarya</taxon>
        <taxon>Ascomycota</taxon>
        <taxon>Pezizomycotina</taxon>
        <taxon>Sordariomycetes</taxon>
        <taxon>Sordariomycetidae</taxon>
        <taxon>Diaporthales</taxon>
        <taxon>Diaporthaceae</taxon>
        <taxon>Diaporthe</taxon>
    </lineage>
</organism>
<evidence type="ECO:0000256" key="1">
    <source>
        <dbReference type="SAM" id="MobiDB-lite"/>
    </source>
</evidence>
<sequence>MSAFQNAMKSAMNKEKNDKMRSMRAVAKDAWKHKSREIACVGSTITDEAKFLGLVKKASDEAEKMNSATRNAKINATMAADPPTGRKGANASANHWAWAVVDSWYMSGGSQERILGAEHGGIKGNLQSGSQAHLWEGGQQSFPKMLFGDEIHIVELLPYATEGPAAPLRCHVHTVSLSRDPDYEAVSYVWGDPKQTTGVEIDGRDVQISMNLATLLQRIRHSNKKRDIWADQICIDQGNVDEKTAQVHMMGDVYSKCRQCLIWMGEIPESIPASDVEAAIHLLKFMAAPENIHAPSCLTSNDEFRKVFKVLCEIHPHRNSWWSRIWTVQEVILPRKKTIIWGPQELPWELLSKAMYTWTTRYIPHLKDVLLDQDIKEMNVLSSNVVWINDGRNSDLPSILAVKWRGRKATYSCDKVFGLRGLIRHETELEFTKLCTCESSAADVYSAFTLDAIIAKNSLQPLVLDPRLKDDIATEYVPRWAMDLKERFLSADILFYKVWTNDNYDACNGRALDQSLLRSTVMEQAGSTHILGVSGVKVDKVQIISPEQCAVPDSDLKVSERLQAWYKLAVANRLESLSTSLRPETQEEFCRLVVGDILESRGNEASYLMPTKEVLEHVWRFVTEGKQKPGEIWIKQWHMPGQLFNQVFFLTASGMMGLGPWDTRVGDEVWILNGANNPFVIRPRHHLDTDDGFDFVGCAYVQGIMFGEWLQQRMLSPKKVYLH</sequence>
<keyword evidence="4" id="KW-1185">Reference proteome</keyword>
<comment type="caution">
    <text evidence="3">The sequence shown here is derived from an EMBL/GenBank/DDBJ whole genome shotgun (WGS) entry which is preliminary data.</text>
</comment>
<feature type="domain" description="Heterokaryon incompatibility" evidence="2">
    <location>
        <begin position="183"/>
        <end position="330"/>
    </location>
</feature>
<dbReference type="Pfam" id="PF26639">
    <property type="entry name" value="Het-6_barrel"/>
    <property type="match status" value="1"/>
</dbReference>